<evidence type="ECO:0000313" key="1">
    <source>
        <dbReference type="EMBL" id="GFO25375.1"/>
    </source>
</evidence>
<sequence length="169" mass="18783">MNVSESTLQITGVEEYLYRRARCRQKHKILHRSFREDDLELQQHWALAYSARLLFAHRHQPWLTNGRPATTDAGHTLTSGCGVQSWEMRAGCTGSCSLSTATGRYDSQAVTSGRARHPEILSGHTLSISVIEKAGPSHYCILRQVASSHRQTGLAPISSFPVGKQMPIK</sequence>
<comment type="caution">
    <text evidence="1">The sequence shown here is derived from an EMBL/GenBank/DDBJ whole genome shotgun (WGS) entry which is preliminary data.</text>
</comment>
<evidence type="ECO:0000313" key="2">
    <source>
        <dbReference type="Proteomes" id="UP000735302"/>
    </source>
</evidence>
<name>A0AAV4BY81_9GAST</name>
<dbReference type="AlphaFoldDB" id="A0AAV4BY81"/>
<reference evidence="1 2" key="1">
    <citation type="journal article" date="2021" name="Elife">
        <title>Chloroplast acquisition without the gene transfer in kleptoplastic sea slugs, Plakobranchus ocellatus.</title>
        <authorList>
            <person name="Maeda T."/>
            <person name="Takahashi S."/>
            <person name="Yoshida T."/>
            <person name="Shimamura S."/>
            <person name="Takaki Y."/>
            <person name="Nagai Y."/>
            <person name="Toyoda A."/>
            <person name="Suzuki Y."/>
            <person name="Arimoto A."/>
            <person name="Ishii H."/>
            <person name="Satoh N."/>
            <person name="Nishiyama T."/>
            <person name="Hasebe M."/>
            <person name="Maruyama T."/>
            <person name="Minagawa J."/>
            <person name="Obokata J."/>
            <person name="Shigenobu S."/>
        </authorList>
    </citation>
    <scope>NUCLEOTIDE SEQUENCE [LARGE SCALE GENOMIC DNA]</scope>
</reference>
<keyword evidence="2" id="KW-1185">Reference proteome</keyword>
<organism evidence="1 2">
    <name type="scientific">Plakobranchus ocellatus</name>
    <dbReference type="NCBI Taxonomy" id="259542"/>
    <lineage>
        <taxon>Eukaryota</taxon>
        <taxon>Metazoa</taxon>
        <taxon>Spiralia</taxon>
        <taxon>Lophotrochozoa</taxon>
        <taxon>Mollusca</taxon>
        <taxon>Gastropoda</taxon>
        <taxon>Heterobranchia</taxon>
        <taxon>Euthyneura</taxon>
        <taxon>Panpulmonata</taxon>
        <taxon>Sacoglossa</taxon>
        <taxon>Placobranchoidea</taxon>
        <taxon>Plakobranchidae</taxon>
        <taxon>Plakobranchus</taxon>
    </lineage>
</organism>
<proteinExistence type="predicted"/>
<gene>
    <name evidence="1" type="ORF">PoB_005188000</name>
</gene>
<protein>
    <submittedName>
        <fullName evidence="1">Uncharacterized protein</fullName>
    </submittedName>
</protein>
<accession>A0AAV4BY81</accession>
<dbReference type="EMBL" id="BLXT01005746">
    <property type="protein sequence ID" value="GFO25375.1"/>
    <property type="molecule type" value="Genomic_DNA"/>
</dbReference>
<dbReference type="Proteomes" id="UP000735302">
    <property type="component" value="Unassembled WGS sequence"/>
</dbReference>